<feature type="region of interest" description="Disordered" evidence="3">
    <location>
        <begin position="1"/>
        <end position="125"/>
    </location>
</feature>
<dbReference type="PANTHER" id="PTHR23048">
    <property type="entry name" value="MYOSIN LIGHT CHAIN 1, 3"/>
    <property type="match status" value="1"/>
</dbReference>
<dbReference type="SMART" id="SM00054">
    <property type="entry name" value="EFh"/>
    <property type="match status" value="2"/>
</dbReference>
<gene>
    <name evidence="5" type="ORF">PCOS0759_LOCUS1461</name>
</gene>
<feature type="compositionally biased region" description="Basic residues" evidence="3">
    <location>
        <begin position="114"/>
        <end position="125"/>
    </location>
</feature>
<dbReference type="SUPFAM" id="SSF47473">
    <property type="entry name" value="EF-hand"/>
    <property type="match status" value="1"/>
</dbReference>
<dbReference type="PROSITE" id="PS50222">
    <property type="entry name" value="EF_HAND_2"/>
    <property type="match status" value="2"/>
</dbReference>
<keyword evidence="1" id="KW-0677">Repeat</keyword>
<name>A0A7S1KLY0_9EUKA</name>
<reference evidence="5" key="1">
    <citation type="submission" date="2021-01" db="EMBL/GenBank/DDBJ databases">
        <authorList>
            <person name="Corre E."/>
            <person name="Pelletier E."/>
            <person name="Niang G."/>
            <person name="Scheremetjew M."/>
            <person name="Finn R."/>
            <person name="Kale V."/>
            <person name="Holt S."/>
            <person name="Cochrane G."/>
            <person name="Meng A."/>
            <person name="Brown T."/>
            <person name="Cohen L."/>
        </authorList>
    </citation>
    <scope>NUCLEOTIDE SEQUENCE</scope>
    <source>
        <strain evidence="5">WS</strain>
    </source>
</reference>
<sequence>MNSKFAENSMRSNSREGMRISTRKHASGSPLAFANDRHNRNRPASPSHLKIDTRNANGGESNASRRLGTVSTPGGGSITSGRNTRNNTPLGSTKAPLPRIGKDTLKNSQFLPTNRRKKMTQRLRRSNSIPSLRRKLEQRGITGLSEDTVVELKHIYTLLDINCDGHITEDEIISSFKVLEMEWDNDLLRRMITTHNTRGDDHGLELDDFIEMCVKMGIVQDDKVKTFVDEDEHESDVALFHIFDSASKDGRLTEQELRDRLEDITGKNFAMRDVQRMLEEIDEDSDGLLDLSEFIELMKYLERKKKSNSEEERQKKN</sequence>
<dbReference type="GO" id="GO:0016460">
    <property type="term" value="C:myosin II complex"/>
    <property type="evidence" value="ECO:0007669"/>
    <property type="project" value="TreeGrafter"/>
</dbReference>
<dbReference type="CDD" id="cd00051">
    <property type="entry name" value="EFh"/>
    <property type="match status" value="1"/>
</dbReference>
<evidence type="ECO:0000313" key="5">
    <source>
        <dbReference type="EMBL" id="CAD9078229.1"/>
    </source>
</evidence>
<dbReference type="PANTHER" id="PTHR23048:SF0">
    <property type="entry name" value="CALMODULIN LIKE 3"/>
    <property type="match status" value="1"/>
</dbReference>
<feature type="compositionally biased region" description="Polar residues" evidence="3">
    <location>
        <begin position="54"/>
        <end position="72"/>
    </location>
</feature>
<feature type="domain" description="EF-hand" evidence="4">
    <location>
        <begin position="269"/>
        <end position="304"/>
    </location>
</feature>
<feature type="domain" description="EF-hand" evidence="4">
    <location>
        <begin position="147"/>
        <end position="182"/>
    </location>
</feature>
<protein>
    <recommendedName>
        <fullName evidence="4">EF-hand domain-containing protein</fullName>
    </recommendedName>
</protein>
<dbReference type="InterPro" id="IPR018247">
    <property type="entry name" value="EF_Hand_1_Ca_BS"/>
</dbReference>
<evidence type="ECO:0000256" key="2">
    <source>
        <dbReference type="ARBA" id="ARBA00022837"/>
    </source>
</evidence>
<dbReference type="Gene3D" id="1.10.238.10">
    <property type="entry name" value="EF-hand"/>
    <property type="match status" value="2"/>
</dbReference>
<feature type="compositionally biased region" description="Polar residues" evidence="3">
    <location>
        <begin position="1"/>
        <end position="12"/>
    </location>
</feature>
<accession>A0A7S1KLY0</accession>
<evidence type="ECO:0000256" key="3">
    <source>
        <dbReference type="SAM" id="MobiDB-lite"/>
    </source>
</evidence>
<evidence type="ECO:0000256" key="1">
    <source>
        <dbReference type="ARBA" id="ARBA00022737"/>
    </source>
</evidence>
<dbReference type="GO" id="GO:0005509">
    <property type="term" value="F:calcium ion binding"/>
    <property type="evidence" value="ECO:0007669"/>
    <property type="project" value="InterPro"/>
</dbReference>
<dbReference type="PROSITE" id="PS00018">
    <property type="entry name" value="EF_HAND_1"/>
    <property type="match status" value="2"/>
</dbReference>
<evidence type="ECO:0000259" key="4">
    <source>
        <dbReference type="PROSITE" id="PS50222"/>
    </source>
</evidence>
<dbReference type="Pfam" id="PF13499">
    <property type="entry name" value="EF-hand_7"/>
    <property type="match status" value="1"/>
</dbReference>
<dbReference type="InterPro" id="IPR050230">
    <property type="entry name" value="CALM/Myosin/TropC-like"/>
</dbReference>
<organism evidence="5">
    <name type="scientific">Percolomonas cosmopolitus</name>
    <dbReference type="NCBI Taxonomy" id="63605"/>
    <lineage>
        <taxon>Eukaryota</taxon>
        <taxon>Discoba</taxon>
        <taxon>Heterolobosea</taxon>
        <taxon>Tetramitia</taxon>
        <taxon>Eutetramitia</taxon>
        <taxon>Percolomonadidae</taxon>
        <taxon>Percolomonas</taxon>
    </lineage>
</organism>
<keyword evidence="2" id="KW-0106">Calcium</keyword>
<dbReference type="EMBL" id="HBGD01001748">
    <property type="protein sequence ID" value="CAD9078229.1"/>
    <property type="molecule type" value="Transcribed_RNA"/>
</dbReference>
<proteinExistence type="predicted"/>
<dbReference type="AlphaFoldDB" id="A0A7S1KLY0"/>
<dbReference type="InterPro" id="IPR002048">
    <property type="entry name" value="EF_hand_dom"/>
</dbReference>
<dbReference type="InterPro" id="IPR011992">
    <property type="entry name" value="EF-hand-dom_pair"/>
</dbReference>
<feature type="compositionally biased region" description="Polar residues" evidence="3">
    <location>
        <begin position="79"/>
        <end position="91"/>
    </location>
</feature>